<proteinExistence type="inferred from homology"/>
<evidence type="ECO:0000313" key="6">
    <source>
        <dbReference type="Proteomes" id="UP001597176"/>
    </source>
</evidence>
<keyword evidence="2 3" id="KW-0143">Chaperone</keyword>
<evidence type="ECO:0000256" key="1">
    <source>
        <dbReference type="ARBA" id="ARBA00007177"/>
    </source>
</evidence>
<evidence type="ECO:0000256" key="4">
    <source>
        <dbReference type="SAM" id="MobiDB-lite"/>
    </source>
</evidence>
<dbReference type="Proteomes" id="UP001597176">
    <property type="component" value="Unassembled WGS sequence"/>
</dbReference>
<dbReference type="EMBL" id="JBHTND010000038">
    <property type="protein sequence ID" value="MFD1303780.1"/>
    <property type="molecule type" value="Genomic_DNA"/>
</dbReference>
<keyword evidence="3" id="KW-0996">Nickel insertion</keyword>
<evidence type="ECO:0000313" key="5">
    <source>
        <dbReference type="EMBL" id="MFD1303780.1"/>
    </source>
</evidence>
<evidence type="ECO:0000256" key="3">
    <source>
        <dbReference type="HAMAP-Rule" id="MF_01384"/>
    </source>
</evidence>
<name>A0ABW3X3K1_9HYPH</name>
<dbReference type="InterPro" id="IPR002669">
    <property type="entry name" value="UreD"/>
</dbReference>
<accession>A0ABW3X3K1</accession>
<keyword evidence="6" id="KW-1185">Reference proteome</keyword>
<comment type="caution">
    <text evidence="5">The sequence shown here is derived from an EMBL/GenBank/DDBJ whole genome shotgun (WGS) entry which is preliminary data.</text>
</comment>
<comment type="subcellular location">
    <subcellularLocation>
        <location evidence="3">Cytoplasm</location>
    </subcellularLocation>
</comment>
<organism evidence="5 6">
    <name type="scientific">Methylobacterium marchantiae</name>
    <dbReference type="NCBI Taxonomy" id="600331"/>
    <lineage>
        <taxon>Bacteria</taxon>
        <taxon>Pseudomonadati</taxon>
        <taxon>Pseudomonadota</taxon>
        <taxon>Alphaproteobacteria</taxon>
        <taxon>Hyphomicrobiales</taxon>
        <taxon>Methylobacteriaceae</taxon>
        <taxon>Methylobacterium</taxon>
    </lineage>
</organism>
<dbReference type="PANTHER" id="PTHR33643:SF1">
    <property type="entry name" value="UREASE ACCESSORY PROTEIN D"/>
    <property type="match status" value="1"/>
</dbReference>
<evidence type="ECO:0000256" key="2">
    <source>
        <dbReference type="ARBA" id="ARBA00023186"/>
    </source>
</evidence>
<comment type="similarity">
    <text evidence="1 3">Belongs to the UreD family.</text>
</comment>
<dbReference type="PANTHER" id="PTHR33643">
    <property type="entry name" value="UREASE ACCESSORY PROTEIN D"/>
    <property type="match status" value="1"/>
</dbReference>
<keyword evidence="3" id="KW-0963">Cytoplasm</keyword>
<gene>
    <name evidence="3" type="primary">ureD</name>
    <name evidence="5" type="ORF">ACFQ4G_19630</name>
</gene>
<comment type="function">
    <text evidence="3">Required for maturation of urease via the functional incorporation of the urease nickel metallocenter.</text>
</comment>
<feature type="compositionally biased region" description="Low complexity" evidence="4">
    <location>
        <begin position="1"/>
        <end position="19"/>
    </location>
</feature>
<dbReference type="RefSeq" id="WP_238205030.1">
    <property type="nucleotide sequence ID" value="NZ_JBHTND010000038.1"/>
</dbReference>
<protein>
    <recommendedName>
        <fullName evidence="3">Urease accessory protein UreD</fullName>
    </recommendedName>
</protein>
<feature type="region of interest" description="Disordered" evidence="4">
    <location>
        <begin position="1"/>
        <end position="25"/>
    </location>
</feature>
<dbReference type="Pfam" id="PF01774">
    <property type="entry name" value="UreD"/>
    <property type="match status" value="1"/>
</dbReference>
<sequence>MAPHRSSVAAPSPDAAPARQRSDGRVGVRVVRHGAGTHIADLSEAGPLRLRLPRHGAGPCEAVLLNTAGGIACGDRFQVEAIVDAAAHLVVTTTAAEKIYKSDGPSSHVGTRATLAEGARLDWLPQETILFDRARLERRFEADLAADARLLAFEAIVFGRTARDERLESGLFRDVWRIRRAGRLAYAESLAFDGPITALLERPALGGGARAMATLLDVSPDAEARLEAFRSHVETLGSPGVDIAASAWNGHLVARFLSADPDALRATAARVLVAYRGTPMPRVWQS</sequence>
<comment type="subunit">
    <text evidence="3">UreD, UreF and UreG form a complex that acts as a GTP-hydrolysis-dependent molecular chaperone, activating the urease apoprotein by helping to assemble the nickel containing metallocenter of UreC. The UreE protein probably delivers the nickel.</text>
</comment>
<dbReference type="HAMAP" id="MF_01384">
    <property type="entry name" value="UreD"/>
    <property type="match status" value="1"/>
</dbReference>
<reference evidence="6" key="1">
    <citation type="journal article" date="2019" name="Int. J. Syst. Evol. Microbiol.">
        <title>The Global Catalogue of Microorganisms (GCM) 10K type strain sequencing project: providing services to taxonomists for standard genome sequencing and annotation.</title>
        <authorList>
            <consortium name="The Broad Institute Genomics Platform"/>
            <consortium name="The Broad Institute Genome Sequencing Center for Infectious Disease"/>
            <person name="Wu L."/>
            <person name="Ma J."/>
        </authorList>
    </citation>
    <scope>NUCLEOTIDE SEQUENCE [LARGE SCALE GENOMIC DNA]</scope>
    <source>
        <strain evidence="6">CCUG 56108</strain>
    </source>
</reference>